<organism evidence="3 4">
    <name type="scientific">Entamoeba nuttalli</name>
    <dbReference type="NCBI Taxonomy" id="412467"/>
    <lineage>
        <taxon>Eukaryota</taxon>
        <taxon>Amoebozoa</taxon>
        <taxon>Evosea</taxon>
        <taxon>Archamoebae</taxon>
        <taxon>Mastigamoebida</taxon>
        <taxon>Entamoebidae</taxon>
        <taxon>Entamoeba</taxon>
    </lineage>
</organism>
<protein>
    <recommendedName>
        <fullName evidence="2">Protein kinase domain-containing protein</fullName>
    </recommendedName>
</protein>
<feature type="domain" description="Protein kinase" evidence="2">
    <location>
        <begin position="1"/>
        <end position="51"/>
    </location>
</feature>
<evidence type="ECO:0000313" key="4">
    <source>
        <dbReference type="Proteomes" id="UP001628156"/>
    </source>
</evidence>
<evidence type="ECO:0000256" key="1">
    <source>
        <dbReference type="SAM" id="Phobius"/>
    </source>
</evidence>
<dbReference type="InterPro" id="IPR000719">
    <property type="entry name" value="Prot_kinase_dom"/>
</dbReference>
<dbReference type="Proteomes" id="UP001628156">
    <property type="component" value="Unassembled WGS sequence"/>
</dbReference>
<comment type="caution">
    <text evidence="3">The sequence shown here is derived from an EMBL/GenBank/DDBJ whole genome shotgun (WGS) entry which is preliminary data.</text>
</comment>
<dbReference type="PROSITE" id="PS50011">
    <property type="entry name" value="PROTEIN_KINASE_DOM"/>
    <property type="match status" value="1"/>
</dbReference>
<dbReference type="PANTHER" id="PTHR45756:SF1">
    <property type="entry name" value="PROTEIN KINASE DOMAIN CONTAINING PROTEIN"/>
    <property type="match status" value="1"/>
</dbReference>
<dbReference type="InterPro" id="IPR011009">
    <property type="entry name" value="Kinase-like_dom_sf"/>
</dbReference>
<sequence length="51" mass="5970">MTNMQFTKGIGTPIYMAPEVLNQEYSKMPSDIYSFSIIMLQIIILQYQIHK</sequence>
<dbReference type="Gene3D" id="1.10.510.10">
    <property type="entry name" value="Transferase(Phosphotransferase) domain 1"/>
    <property type="match status" value="1"/>
</dbReference>
<name>A0ABQ0DNC7_9EUKA</name>
<keyword evidence="4" id="KW-1185">Reference proteome</keyword>
<evidence type="ECO:0000259" key="2">
    <source>
        <dbReference type="PROSITE" id="PS50011"/>
    </source>
</evidence>
<accession>A0ABQ0DNC7</accession>
<reference evidence="3 4" key="1">
    <citation type="journal article" date="2019" name="PLoS Negl. Trop. Dis.">
        <title>Whole genome sequencing of Entamoeba nuttalli reveals mammalian host-related molecular signatures and a novel octapeptide-repeat surface protein.</title>
        <authorList>
            <person name="Tanaka M."/>
            <person name="Makiuchi T."/>
            <person name="Komiyama T."/>
            <person name="Shiina T."/>
            <person name="Osaki K."/>
            <person name="Tachibana H."/>
        </authorList>
    </citation>
    <scope>NUCLEOTIDE SEQUENCE [LARGE SCALE GENOMIC DNA]</scope>
    <source>
        <strain evidence="3 4">P19-061405</strain>
    </source>
</reference>
<gene>
    <name evidence="3" type="ORF">ENUP19_0188G0011</name>
</gene>
<proteinExistence type="predicted"/>
<keyword evidence="1" id="KW-0812">Transmembrane</keyword>
<feature type="transmembrane region" description="Helical" evidence="1">
    <location>
        <begin position="32"/>
        <end position="49"/>
    </location>
</feature>
<keyword evidence="1" id="KW-1133">Transmembrane helix</keyword>
<keyword evidence="1" id="KW-0472">Membrane</keyword>
<dbReference type="PANTHER" id="PTHR45756">
    <property type="entry name" value="PALMITOYLTRANSFERASE"/>
    <property type="match status" value="1"/>
</dbReference>
<dbReference type="EMBL" id="BAAFRS010000188">
    <property type="protein sequence ID" value="GAB1224302.1"/>
    <property type="molecule type" value="Genomic_DNA"/>
</dbReference>
<dbReference type="InterPro" id="IPR053215">
    <property type="entry name" value="TKL_Ser/Thr_kinase"/>
</dbReference>
<evidence type="ECO:0000313" key="3">
    <source>
        <dbReference type="EMBL" id="GAB1224302.1"/>
    </source>
</evidence>
<dbReference type="SUPFAM" id="SSF56112">
    <property type="entry name" value="Protein kinase-like (PK-like)"/>
    <property type="match status" value="1"/>
</dbReference>